<accession>A0A8H3VKR8</accession>
<dbReference type="InterPro" id="IPR012337">
    <property type="entry name" value="RNaseH-like_sf"/>
</dbReference>
<evidence type="ECO:0000256" key="1">
    <source>
        <dbReference type="SAM" id="MobiDB-lite"/>
    </source>
</evidence>
<feature type="region of interest" description="Disordered" evidence="1">
    <location>
        <begin position="291"/>
        <end position="325"/>
    </location>
</feature>
<keyword evidence="4" id="KW-1185">Reference proteome</keyword>
<feature type="compositionally biased region" description="Polar residues" evidence="1">
    <location>
        <begin position="1356"/>
        <end position="1368"/>
    </location>
</feature>
<feature type="compositionally biased region" description="Basic and acidic residues" evidence="1">
    <location>
        <begin position="291"/>
        <end position="302"/>
    </location>
</feature>
<dbReference type="Gene3D" id="3.30.420.10">
    <property type="entry name" value="Ribonuclease H-like superfamily/Ribonuclease H"/>
    <property type="match status" value="1"/>
</dbReference>
<feature type="region of interest" description="Disordered" evidence="1">
    <location>
        <begin position="1405"/>
        <end position="1446"/>
    </location>
</feature>
<reference evidence="3 4" key="1">
    <citation type="submission" date="2019-07" db="EMBL/GenBank/DDBJ databases">
        <title>Venturia inaequalis Genome Resource.</title>
        <authorList>
            <person name="Lichtner F.J."/>
        </authorList>
    </citation>
    <scope>NUCLEOTIDE SEQUENCE [LARGE SCALE GENOMIC DNA]</scope>
    <source>
        <strain evidence="3 4">DMI_063113</strain>
    </source>
</reference>
<dbReference type="GO" id="GO:0003676">
    <property type="term" value="F:nucleic acid binding"/>
    <property type="evidence" value="ECO:0007669"/>
    <property type="project" value="InterPro"/>
</dbReference>
<feature type="compositionally biased region" description="Polar residues" evidence="1">
    <location>
        <begin position="1412"/>
        <end position="1424"/>
    </location>
</feature>
<gene>
    <name evidence="3" type="ORF">EG327_002644</name>
</gene>
<dbReference type="Gene3D" id="2.170.260.10">
    <property type="entry name" value="paz domain"/>
    <property type="match status" value="1"/>
</dbReference>
<feature type="region of interest" description="Disordered" evidence="1">
    <location>
        <begin position="100"/>
        <end position="155"/>
    </location>
</feature>
<dbReference type="SUPFAM" id="SSF101690">
    <property type="entry name" value="PAZ domain"/>
    <property type="match status" value="1"/>
</dbReference>
<feature type="domain" description="Piwi" evidence="2">
    <location>
        <begin position="924"/>
        <end position="1161"/>
    </location>
</feature>
<dbReference type="SUPFAM" id="SSF53098">
    <property type="entry name" value="Ribonuclease H-like"/>
    <property type="match status" value="1"/>
</dbReference>
<dbReference type="PANTHER" id="PTHR22891">
    <property type="entry name" value="EUKARYOTIC TRANSLATION INITIATION FACTOR 2C"/>
    <property type="match status" value="1"/>
</dbReference>
<dbReference type="EMBL" id="WNWR01000184">
    <property type="protein sequence ID" value="KAE9989488.1"/>
    <property type="molecule type" value="Genomic_DNA"/>
</dbReference>
<dbReference type="PROSITE" id="PS50822">
    <property type="entry name" value="PIWI"/>
    <property type="match status" value="1"/>
</dbReference>
<dbReference type="SMART" id="SM00950">
    <property type="entry name" value="Piwi"/>
    <property type="match status" value="1"/>
</dbReference>
<evidence type="ECO:0000313" key="3">
    <source>
        <dbReference type="EMBL" id="KAE9989488.1"/>
    </source>
</evidence>
<dbReference type="Pfam" id="PF02171">
    <property type="entry name" value="Piwi"/>
    <property type="match status" value="1"/>
</dbReference>
<dbReference type="InterPro" id="IPR003165">
    <property type="entry name" value="Piwi"/>
</dbReference>
<dbReference type="InterPro" id="IPR036397">
    <property type="entry name" value="RNaseH_sf"/>
</dbReference>
<proteinExistence type="predicted"/>
<evidence type="ECO:0000313" key="4">
    <source>
        <dbReference type="Proteomes" id="UP000490939"/>
    </source>
</evidence>
<comment type="caution">
    <text evidence="3">The sequence shown here is derived from an EMBL/GenBank/DDBJ whole genome shotgun (WGS) entry which is preliminary data.</text>
</comment>
<name>A0A8H3VKR8_VENIN</name>
<dbReference type="InterPro" id="IPR036085">
    <property type="entry name" value="PAZ_dom_sf"/>
</dbReference>
<feature type="region of interest" description="Disordered" evidence="1">
    <location>
        <begin position="1343"/>
        <end position="1368"/>
    </location>
</feature>
<protein>
    <recommendedName>
        <fullName evidence="2">Piwi domain-containing protein</fullName>
    </recommendedName>
</protein>
<dbReference type="Gene3D" id="3.40.50.2300">
    <property type="match status" value="1"/>
</dbReference>
<evidence type="ECO:0000259" key="2">
    <source>
        <dbReference type="PROSITE" id="PS50822"/>
    </source>
</evidence>
<sequence>MAPKKKEDKKEEKVCKKCHNQWFQNSHSEPNCRDLWPGYDDAKKAELEAQHAINLAANKKPPGWWKNAVLDSKRNELDKEGAKYLYDKGQAEIQRAADAEKAGDALREKREAEQEIAKARADKTREEKAAQQQRDTDARMRADQEARDAAEQEEIREQAEVEAKLQAELAVIARLGETPFKTEYPSASLQDCPKLTMEQCLVTDLTPCPSEQATDNAVLADVVDADKVKAIQHVMDSLQGEDATKALTLRTEFSSSAAPQHVVSNHFPLEVDDSVVLYHWAIALQAIPPKEKGDLPESEKPGKIPGAHAGGNDGDDSMAEPTESKDRVSRAIKKMVISHFIKQCPELLQGNETRFATDFVGTIVSWKDLFPISQAGLSDKQLNKAVVTIGTVFLRPDSAKDTKEYRVTITKQDPIPLAAYVGHARAEPNIDSITCNTTKIGELLNIFVARHVCENAGYVEHSGSPEIEKHCYKQIGTKFFSVNDWTTLEYDVARRGRQLQKGQAFQAIRAFNTTVVPGMQKMFLNVNLCCSAFYSCMTVAEFLSTPNFREAKDFLTRVRVYITDARHKDTLDAPSARVRTIQGFGKELRQQTFQRYKDENDKVGETTLVKSYLEKTYGWVIDRKSEHLPCVNIGGVQKGKESWCPADKLIILPYQVLTKLLPTDLTANMIDNARSEPNKNRAYLRAFGANALGLRFDDREAEEVTTFVRPSIMLIPGVKLKAALAEHPAGQMSAPQVVYANEQSPAASLGADVGKWTLEGVKFQSRSTQPIHIHVIAHKQVTETITDNIYALMRSLTENGLNVTWTESWDVFGNAGREKEWQNEILEGLDNAVDRKANLVILMLRAKQMTSPEYAFFKSNADVAYGLASACMAKPPKNGAPYYAKKLIDYMSNVSMKINLKFRDKPEPSRNHILSPDDLLLTDTLIIGADVTHPAKGCVRGTPSIAAVVGSADKHGVHYNGSMRLLQPDDDKLSREIIPAHTMQKMAEECLKSYRAVYRTLPVKIVFYRDGVSQTQYDRLKRQEVEAIRIAYRKLRNGDESIPASPMITTIVGEKRHHTRFFPQDVNVPHNCKYGTFVEAGPTSPYYYDFYLQAHNGQVGTVKPTHYFVILDEDPENTPDKLIKLTNDLSFVYQRATMPVSYATPTYYADHLAERGRKYLKPFFDGNLREVCARYVSFARITPLGKADASEWSGDFEIKADLDDTEAKYHKQAVEVIQQAAYAAFSSNDLPKLIMVPPTRPKSQATETSRPTYASIVRGSTGPIQLPATRVHHAGSTIKAMNVSKRQNLQDAPKIDENMPSQASETSRPTYASVVRGLAGTFELLATRVYYAGSTIKAMNVSKRQNLQDAPKTDKNMPSQATETSRPTYASILRGSTGPFELPATRVHHAGSMTKAMNLSKRLQDAPKTDKNMPQPTHASSMSRQLGPPPGPQLQPLPQNLRTALPTGQPSIAYADKYGLPRHPPSARAQRSPFLALPPEIRNMIYTYVLSIRATEVSKRGVVGIRHCCDEKGFKLCGGKVMNVNLLRTNRQISQEALPILYNNSFSIPRHQELYSFLLSVGRNIVTITRIRFSGAFPSDVRESSCPCDYPCSRSNADKTFGLLRFAERLRQIDFTNWWPKETGDYDFFGIHGPPGPPRLCSIIDGRGFARIVFQTTRAMMNEVRDRPHGFKYLFASMAERGTINLPGYFEDFERRFDGAQFMEEMDRLVENPDGMCMDVIDNEATILWTGLNVNEWRSPNRKDRPLRGFGRAYEWSCRDARATVLVGTRDLRRRMHGVEAL</sequence>
<organism evidence="3 4">
    <name type="scientific">Venturia inaequalis</name>
    <name type="common">Apple scab fungus</name>
    <dbReference type="NCBI Taxonomy" id="5025"/>
    <lineage>
        <taxon>Eukaryota</taxon>
        <taxon>Fungi</taxon>
        <taxon>Dikarya</taxon>
        <taxon>Ascomycota</taxon>
        <taxon>Pezizomycotina</taxon>
        <taxon>Dothideomycetes</taxon>
        <taxon>Pleosporomycetidae</taxon>
        <taxon>Venturiales</taxon>
        <taxon>Venturiaceae</taxon>
        <taxon>Venturia</taxon>
    </lineage>
</organism>
<dbReference type="Proteomes" id="UP000490939">
    <property type="component" value="Unassembled WGS sequence"/>
</dbReference>